<sequence length="666" mass="77199">MLSHLIKFAVEGAAVHDSSIASSFYVDLDDDPEESDELVFCKNNVCVHLSSLNDSHTPGYFRINSKTQQSGHVRLLITWTPNSFLCDSNTELSLEKSDDCECNSRLLTSSNPLETFRVDLSEMKTLRIFYNQEDPTCGQLVIGNFENHYKVFHFHRGGLDRVTDILDEWHWCSLVIDPLDHDELRRKTFTVVSKKNLKHGFHPEEGRFDPMSTQKWRTFFNDSGQIEDVANFRKATFFGGLSPEVRGEAWKFLLQYFPFSSTTRLREVLRKTKEEEYMKIDHMRQNKSEEEQHKFWKAVQCTVDKDVVRTDRSHPYFSGDNNPNVAIMRNILLNYATYNYVVGYNQGMSDLLASVLAIVQDEVDAFWCFVSLMEGSVFVTSPKDDVMDRQLTYFRELLRMLEPDFYAHLLLQDAAMDMLFCHRWLLLSFKREFFNEEVLKMWEACWSRYQTDYFHIFLCVAMVQVYGKVIVEMDMQADDILQYFTDLSMKMDGTKVLRIARQLLLKFRQLPGIPCSLRGLLSGPGIWDSAPLPVIQCSCHNRCLYLFGDKSEQELEERELVSENEQQVSVEAEEQPEQLVRDNDNVEEVSVESQNQVHVCQKDDTSELESCDQDNSNFGYNGSIIARREEDINLTRGVAEGADSNADQNQFEEPAPEEEKEEISNP</sequence>
<dbReference type="Gene3D" id="1.10.8.270">
    <property type="entry name" value="putative rabgap domain of human tbc1 domain family member 14 like domains"/>
    <property type="match status" value="1"/>
</dbReference>
<dbReference type="Gene3D" id="1.10.472.80">
    <property type="entry name" value="Ypt/Rab-GAP domain of gyp1p, domain 3"/>
    <property type="match status" value="1"/>
</dbReference>
<proteinExistence type="predicted"/>
<dbReference type="PANTHER" id="PTHR22957:SF547">
    <property type="entry name" value="TBC1 DOMAIN FAMILY MEMBER 16"/>
    <property type="match status" value="1"/>
</dbReference>
<feature type="region of interest" description="Disordered" evidence="2">
    <location>
        <begin position="561"/>
        <end position="581"/>
    </location>
</feature>
<evidence type="ECO:0000313" key="4">
    <source>
        <dbReference type="EMBL" id="CAH3016247.1"/>
    </source>
</evidence>
<dbReference type="Proteomes" id="UP001159427">
    <property type="component" value="Unassembled WGS sequence"/>
</dbReference>
<evidence type="ECO:0000313" key="5">
    <source>
        <dbReference type="Proteomes" id="UP001159427"/>
    </source>
</evidence>
<reference evidence="4 5" key="1">
    <citation type="submission" date="2022-05" db="EMBL/GenBank/DDBJ databases">
        <authorList>
            <consortium name="Genoscope - CEA"/>
            <person name="William W."/>
        </authorList>
    </citation>
    <scope>NUCLEOTIDE SEQUENCE [LARGE SCALE GENOMIC DNA]</scope>
</reference>
<comment type="caution">
    <text evidence="4">The sequence shown here is derived from an EMBL/GenBank/DDBJ whole genome shotgun (WGS) entry which is preliminary data.</text>
</comment>
<organism evidence="4 5">
    <name type="scientific">Porites evermanni</name>
    <dbReference type="NCBI Taxonomy" id="104178"/>
    <lineage>
        <taxon>Eukaryota</taxon>
        <taxon>Metazoa</taxon>
        <taxon>Cnidaria</taxon>
        <taxon>Anthozoa</taxon>
        <taxon>Hexacorallia</taxon>
        <taxon>Scleractinia</taxon>
        <taxon>Fungiina</taxon>
        <taxon>Poritidae</taxon>
        <taxon>Porites</taxon>
    </lineage>
</organism>
<keyword evidence="1" id="KW-0343">GTPase activation</keyword>
<evidence type="ECO:0000259" key="3">
    <source>
        <dbReference type="PROSITE" id="PS50086"/>
    </source>
</evidence>
<dbReference type="InterPro" id="IPR000195">
    <property type="entry name" value="Rab-GAP-TBC_dom"/>
</dbReference>
<accession>A0ABN8LKU9</accession>
<dbReference type="InterPro" id="IPR021935">
    <property type="entry name" value="SGSM1/2_RBD"/>
</dbReference>
<dbReference type="SUPFAM" id="SSF47923">
    <property type="entry name" value="Ypt/Rab-GAP domain of gyp1p"/>
    <property type="match status" value="2"/>
</dbReference>
<dbReference type="SMART" id="SM00164">
    <property type="entry name" value="TBC"/>
    <property type="match status" value="1"/>
</dbReference>
<protein>
    <recommendedName>
        <fullName evidence="3">Rab-GAP TBC domain-containing protein</fullName>
    </recommendedName>
</protein>
<dbReference type="Gene3D" id="2.30.29.230">
    <property type="match status" value="1"/>
</dbReference>
<dbReference type="PANTHER" id="PTHR22957">
    <property type="entry name" value="TBC1 DOMAIN FAMILY MEMBER GTPASE-ACTIVATING PROTEIN"/>
    <property type="match status" value="1"/>
</dbReference>
<dbReference type="InterPro" id="IPR035969">
    <property type="entry name" value="Rab-GAP_TBC_sf"/>
</dbReference>
<feature type="region of interest" description="Disordered" evidence="2">
    <location>
        <begin position="606"/>
        <end position="666"/>
    </location>
</feature>
<dbReference type="EMBL" id="CALNXI010000038">
    <property type="protein sequence ID" value="CAH3016247.1"/>
    <property type="molecule type" value="Genomic_DNA"/>
</dbReference>
<dbReference type="PROSITE" id="PS50086">
    <property type="entry name" value="TBC_RABGAP"/>
    <property type="match status" value="1"/>
</dbReference>
<evidence type="ECO:0000256" key="2">
    <source>
        <dbReference type="SAM" id="MobiDB-lite"/>
    </source>
</evidence>
<feature type="compositionally biased region" description="Acidic residues" evidence="2">
    <location>
        <begin position="654"/>
        <end position="666"/>
    </location>
</feature>
<feature type="domain" description="Rab-GAP TBC" evidence="3">
    <location>
        <begin position="240"/>
        <end position="449"/>
    </location>
</feature>
<evidence type="ECO:0000256" key="1">
    <source>
        <dbReference type="ARBA" id="ARBA00022468"/>
    </source>
</evidence>
<dbReference type="Pfam" id="PF00566">
    <property type="entry name" value="RabGAP-TBC"/>
    <property type="match status" value="1"/>
</dbReference>
<name>A0ABN8LKU9_9CNID</name>
<dbReference type="Pfam" id="PF12068">
    <property type="entry name" value="PH_RBD"/>
    <property type="match status" value="1"/>
</dbReference>
<keyword evidence="5" id="KW-1185">Reference proteome</keyword>
<gene>
    <name evidence="4" type="ORF">PEVE_00027616</name>
</gene>